<evidence type="ECO:0000256" key="1">
    <source>
        <dbReference type="SAM" id="Phobius"/>
    </source>
</evidence>
<gene>
    <name evidence="2" type="ORF">KS419_15330</name>
</gene>
<dbReference type="PANTHER" id="PTHR43471:SF12">
    <property type="entry name" value="HYPOTHETICAL MEMBRANE PROTEIN, CONSERVED"/>
    <property type="match status" value="1"/>
</dbReference>
<dbReference type="RefSeq" id="WP_217067274.1">
    <property type="nucleotide sequence ID" value="NZ_JAHQCS010000121.1"/>
</dbReference>
<feature type="transmembrane region" description="Helical" evidence="1">
    <location>
        <begin position="250"/>
        <end position="269"/>
    </location>
</feature>
<keyword evidence="1" id="KW-1133">Transmembrane helix</keyword>
<organism evidence="2 3">
    <name type="scientific">Evansella tamaricis</name>
    <dbReference type="NCBI Taxonomy" id="2069301"/>
    <lineage>
        <taxon>Bacteria</taxon>
        <taxon>Bacillati</taxon>
        <taxon>Bacillota</taxon>
        <taxon>Bacilli</taxon>
        <taxon>Bacillales</taxon>
        <taxon>Bacillaceae</taxon>
        <taxon>Evansella</taxon>
    </lineage>
</organism>
<evidence type="ECO:0000313" key="2">
    <source>
        <dbReference type="EMBL" id="MBU9713103.1"/>
    </source>
</evidence>
<feature type="transmembrane region" description="Helical" evidence="1">
    <location>
        <begin position="176"/>
        <end position="200"/>
    </location>
</feature>
<comment type="caution">
    <text evidence="2">The sequence shown here is derived from an EMBL/GenBank/DDBJ whole genome shotgun (WGS) entry which is preliminary data.</text>
</comment>
<feature type="transmembrane region" description="Helical" evidence="1">
    <location>
        <begin position="21"/>
        <end position="42"/>
    </location>
</feature>
<evidence type="ECO:0000313" key="3">
    <source>
        <dbReference type="Proteomes" id="UP000784880"/>
    </source>
</evidence>
<dbReference type="PANTHER" id="PTHR43471">
    <property type="entry name" value="ABC TRANSPORTER PERMEASE"/>
    <property type="match status" value="1"/>
</dbReference>
<keyword evidence="1" id="KW-0812">Transmembrane</keyword>
<keyword evidence="1" id="KW-0472">Membrane</keyword>
<accession>A0ABS6JHV0</accession>
<proteinExistence type="predicted"/>
<feature type="transmembrane region" description="Helical" evidence="1">
    <location>
        <begin position="117"/>
        <end position="137"/>
    </location>
</feature>
<name>A0ABS6JHV0_9BACI</name>
<dbReference type="Pfam" id="PF12679">
    <property type="entry name" value="ABC2_membrane_2"/>
    <property type="match status" value="1"/>
</dbReference>
<keyword evidence="3" id="KW-1185">Reference proteome</keyword>
<protein>
    <submittedName>
        <fullName evidence="2">ABC transporter permease</fullName>
    </submittedName>
</protein>
<dbReference type="EMBL" id="JAHQCS010000121">
    <property type="protein sequence ID" value="MBU9713103.1"/>
    <property type="molecule type" value="Genomic_DNA"/>
</dbReference>
<feature type="transmembrane region" description="Helical" evidence="1">
    <location>
        <begin position="94"/>
        <end position="111"/>
    </location>
</feature>
<dbReference type="Proteomes" id="UP000784880">
    <property type="component" value="Unassembled WGS sequence"/>
</dbReference>
<sequence length="282" mass="31403">MKSTLINPVLNKEIRLRFRSSKSYIGIASYLGILGLISLGFIGLTLSYDYMGTFRPEESRSMFLLISMLQLALVIFITPGLTAGVISSERERQTLPILLTTAQSSTAIILSKLISSLSFLLLIVFATAPLYMIVFLYGGISPSNVVASFSLYAFAMLVIGSFGILASTIIRKTILAMVTTYSVAFFMTGGLAIITLMLTTFSYQFYNQGTDYIWPFLFASLNIPIMFFSVFEPSVMMEFQSMSGFGFSPWIIFFSFYSLFIVGCLIIAIRKLRPNMKIKSKS</sequence>
<feature type="transmembrane region" description="Helical" evidence="1">
    <location>
        <begin position="212"/>
        <end position="230"/>
    </location>
</feature>
<feature type="transmembrane region" description="Helical" evidence="1">
    <location>
        <begin position="62"/>
        <end position="82"/>
    </location>
</feature>
<feature type="transmembrane region" description="Helical" evidence="1">
    <location>
        <begin position="149"/>
        <end position="170"/>
    </location>
</feature>
<reference evidence="2 3" key="1">
    <citation type="submission" date="2021-06" db="EMBL/GenBank/DDBJ databases">
        <title>Bacillus sp. RD4P76, an endophyte from a halophyte.</title>
        <authorList>
            <person name="Sun J.-Q."/>
        </authorList>
    </citation>
    <scope>NUCLEOTIDE SEQUENCE [LARGE SCALE GENOMIC DNA]</scope>
    <source>
        <strain evidence="2 3">CGMCC 1.15917</strain>
    </source>
</reference>